<gene>
    <name evidence="1" type="ORF">NCTC10179_00006</name>
</gene>
<evidence type="ECO:0000313" key="1">
    <source>
        <dbReference type="EMBL" id="VEU75850.1"/>
    </source>
</evidence>
<evidence type="ECO:0000313" key="2">
    <source>
        <dbReference type="Proteomes" id="UP000289497"/>
    </source>
</evidence>
<dbReference type="EMBL" id="LR215039">
    <property type="protein sequence ID" value="VEU75850.1"/>
    <property type="molecule type" value="Genomic_DNA"/>
</dbReference>
<reference evidence="1 2" key="1">
    <citation type="submission" date="2019-01" db="EMBL/GenBank/DDBJ databases">
        <authorList>
            <consortium name="Pathogen Informatics"/>
        </authorList>
    </citation>
    <scope>NUCLEOTIDE SEQUENCE [LARGE SCALE GENOMIC DNA]</scope>
    <source>
        <strain evidence="1 2">NCTC10179</strain>
    </source>
</reference>
<keyword evidence="2" id="KW-1185">Reference proteome</keyword>
<accession>A0A449B5H5</accession>
<protein>
    <submittedName>
        <fullName evidence="1">Uncharacterized protein</fullName>
    </submittedName>
</protein>
<dbReference type="RefSeq" id="WP_036435217.1">
    <property type="nucleotide sequence ID" value="NZ_LR215039.1"/>
</dbReference>
<dbReference type="Proteomes" id="UP000289497">
    <property type="component" value="Chromosome"/>
</dbReference>
<dbReference type="AlphaFoldDB" id="A0A449B5H5"/>
<organism evidence="1 2">
    <name type="scientific">Mycoplasmopsis columboralis</name>
    <dbReference type="NCBI Taxonomy" id="171282"/>
    <lineage>
        <taxon>Bacteria</taxon>
        <taxon>Bacillati</taxon>
        <taxon>Mycoplasmatota</taxon>
        <taxon>Mycoplasmoidales</taxon>
        <taxon>Metamycoplasmataceae</taxon>
        <taxon>Mycoplasmopsis</taxon>
    </lineage>
</organism>
<dbReference type="KEGG" id="mcou:NCTC10179_00006"/>
<name>A0A449B5H5_9BACT</name>
<sequence>MKYEKNFATDLIDLYCNDKNLNLKLYTWHDKVAKQSFFKLSLPNLPQYFFIVYAPYEESKELNELNKWYFNFVDTENFSSYEINGGKGRFSHLSFELSDVLLKTFLVYLENRTYKNIYSKIMKEYDDFTKWLKSLTVEMVALSERKE</sequence>
<proteinExistence type="predicted"/>